<dbReference type="AlphaFoldDB" id="A0A3E4XEP5"/>
<evidence type="ECO:0000256" key="1">
    <source>
        <dbReference type="ARBA" id="ARBA00004651"/>
    </source>
</evidence>
<feature type="transmembrane region" description="Helical" evidence="6">
    <location>
        <begin position="171"/>
        <end position="190"/>
    </location>
</feature>
<dbReference type="PANTHER" id="PTHR30250">
    <property type="entry name" value="PST FAMILY PREDICTED COLANIC ACID TRANSPORTER"/>
    <property type="match status" value="1"/>
</dbReference>
<comment type="caution">
    <text evidence="7">The sequence shown here is derived from an EMBL/GenBank/DDBJ whole genome shotgun (WGS) entry which is preliminary data.</text>
</comment>
<name>A0A3E4XEP5_9FIRM</name>
<evidence type="ECO:0000256" key="6">
    <source>
        <dbReference type="SAM" id="Phobius"/>
    </source>
</evidence>
<evidence type="ECO:0000256" key="3">
    <source>
        <dbReference type="ARBA" id="ARBA00022692"/>
    </source>
</evidence>
<feature type="transmembrane region" description="Helical" evidence="6">
    <location>
        <begin position="325"/>
        <end position="347"/>
    </location>
</feature>
<feature type="transmembrane region" description="Helical" evidence="6">
    <location>
        <begin position="12"/>
        <end position="32"/>
    </location>
</feature>
<comment type="subcellular location">
    <subcellularLocation>
        <location evidence="1">Cell membrane</location>
        <topology evidence="1">Multi-pass membrane protein</topology>
    </subcellularLocation>
</comment>
<feature type="transmembrane region" description="Helical" evidence="6">
    <location>
        <begin position="379"/>
        <end position="399"/>
    </location>
</feature>
<evidence type="ECO:0000313" key="8">
    <source>
        <dbReference type="Proteomes" id="UP000260717"/>
    </source>
</evidence>
<dbReference type="InterPro" id="IPR002797">
    <property type="entry name" value="Polysacc_synth"/>
</dbReference>
<keyword evidence="3 6" id="KW-0812">Transmembrane</keyword>
<feature type="transmembrane region" description="Helical" evidence="6">
    <location>
        <begin position="83"/>
        <end position="105"/>
    </location>
</feature>
<reference evidence="7 8" key="1">
    <citation type="submission" date="2018-08" db="EMBL/GenBank/DDBJ databases">
        <title>A genome reference for cultivated species of the human gut microbiota.</title>
        <authorList>
            <person name="Zou Y."/>
            <person name="Xue W."/>
            <person name="Luo G."/>
        </authorList>
    </citation>
    <scope>NUCLEOTIDE SEQUENCE [LARGE SCALE GENOMIC DNA]</scope>
    <source>
        <strain evidence="7 8">OM08-12AT</strain>
    </source>
</reference>
<evidence type="ECO:0000256" key="4">
    <source>
        <dbReference type="ARBA" id="ARBA00022989"/>
    </source>
</evidence>
<proteinExistence type="predicted"/>
<protein>
    <submittedName>
        <fullName evidence="7">Polysaccharide biosynthesis protein</fullName>
    </submittedName>
</protein>
<dbReference type="EMBL" id="QSTI01000001">
    <property type="protein sequence ID" value="RGM52872.1"/>
    <property type="molecule type" value="Genomic_DNA"/>
</dbReference>
<feature type="transmembrane region" description="Helical" evidence="6">
    <location>
        <begin position="111"/>
        <end position="134"/>
    </location>
</feature>
<feature type="transmembrane region" description="Helical" evidence="6">
    <location>
        <begin position="146"/>
        <end position="165"/>
    </location>
</feature>
<accession>A0A3E4XEP5</accession>
<feature type="transmembrane region" description="Helical" evidence="6">
    <location>
        <begin position="354"/>
        <end position="373"/>
    </location>
</feature>
<dbReference type="PANTHER" id="PTHR30250:SF11">
    <property type="entry name" value="O-ANTIGEN TRANSPORTER-RELATED"/>
    <property type="match status" value="1"/>
</dbReference>
<feature type="transmembrane region" description="Helical" evidence="6">
    <location>
        <begin position="411"/>
        <end position="430"/>
    </location>
</feature>
<dbReference type="RefSeq" id="WP_117714249.1">
    <property type="nucleotide sequence ID" value="NZ_QSTI01000001.1"/>
</dbReference>
<sequence length="465" mass="52848">MGSYKYLLKNIGLLTLSSFTTKLLSFFLVPLYTNVLTTTEYGTYDLFNTTISVLIPILTFNIQEATLRFALDKKQNKEAIVSVSIKYTVISIVFVAGGLAINSLFQINDIISKFSVVFLLMFITQVISGIVTMYIRGIDKIADLSFSSVIASIVTISCNILFLVVFKWGLIGYFVANFIGPFIQCIYLIVKNRILKYFRWHSYKIEEKEMLNYSKPLIANSIAWWINNVSDRYVIVFFCGLAENGIYSVAGKIPSILNVFQSIFNSAWTLSAVKDYDPEDKSGFFSNTYKAYNCMMTIVCSGIILFNKVLAHFLYSKDFYIAWKYVPWLTIAILFGALSGYIGGFFSAVKDSKIFAISTIVGAIINVILNLVFTPIYGAMGAAVATAVCYFVVWIYRLIQSKKYIKLRINIIRDLLSYILLVVMSIIIIYGNEIKMYIYSGSLFLLIIIFYARDIKSCMYRILKR</sequence>
<keyword evidence="2" id="KW-1003">Cell membrane</keyword>
<evidence type="ECO:0000256" key="5">
    <source>
        <dbReference type="ARBA" id="ARBA00023136"/>
    </source>
</evidence>
<feature type="transmembrane region" description="Helical" evidence="6">
    <location>
        <begin position="436"/>
        <end position="455"/>
    </location>
</feature>
<evidence type="ECO:0000256" key="2">
    <source>
        <dbReference type="ARBA" id="ARBA00022475"/>
    </source>
</evidence>
<keyword evidence="4 6" id="KW-1133">Transmembrane helix</keyword>
<feature type="transmembrane region" description="Helical" evidence="6">
    <location>
        <begin position="291"/>
        <end position="313"/>
    </location>
</feature>
<dbReference type="Pfam" id="PF01943">
    <property type="entry name" value="Polysacc_synt"/>
    <property type="match status" value="1"/>
</dbReference>
<dbReference type="InterPro" id="IPR050833">
    <property type="entry name" value="Poly_Biosynth_Transport"/>
</dbReference>
<dbReference type="GO" id="GO:0005886">
    <property type="term" value="C:plasma membrane"/>
    <property type="evidence" value="ECO:0007669"/>
    <property type="project" value="UniProtKB-SubCell"/>
</dbReference>
<feature type="transmembrane region" description="Helical" evidence="6">
    <location>
        <begin position="44"/>
        <end position="62"/>
    </location>
</feature>
<organism evidence="7 8">
    <name type="scientific">Agathobacter rectalis</name>
    <dbReference type="NCBI Taxonomy" id="39491"/>
    <lineage>
        <taxon>Bacteria</taxon>
        <taxon>Bacillati</taxon>
        <taxon>Bacillota</taxon>
        <taxon>Clostridia</taxon>
        <taxon>Lachnospirales</taxon>
        <taxon>Lachnospiraceae</taxon>
        <taxon>Agathobacter</taxon>
    </lineage>
</organism>
<gene>
    <name evidence="7" type="ORF">DXC13_01305</name>
</gene>
<keyword evidence="5 6" id="KW-0472">Membrane</keyword>
<dbReference type="Proteomes" id="UP000260717">
    <property type="component" value="Unassembled WGS sequence"/>
</dbReference>
<evidence type="ECO:0000313" key="7">
    <source>
        <dbReference type="EMBL" id="RGM52872.1"/>
    </source>
</evidence>